<proteinExistence type="predicted"/>
<dbReference type="Pfam" id="PF12351">
    <property type="entry name" value="Fig1"/>
    <property type="match status" value="1"/>
</dbReference>
<name>A0AAJ0FDZ2_9PEZI</name>
<keyword evidence="2" id="KW-0472">Membrane</keyword>
<sequence>MTGVALGGCTSINPGTPEIFVVQLGLPQYSSSLRVGYFGVCAVHNVSDTKICFPTSSSTSSDILANQLFSLDSIQIPSVEGNDKRKAVVDALSIQSRIFPCIEAAAAAAFMFGLIHFALLAFIIRKEKLEYGHDNDPSLLRKRRTARSVLRYLWLITLGLALILACIAATTTMQAAAAMEFASTNFGADTPVEAGLTLQALQWAACLSMLTFMLTSFLWAWWDRPEHRKKRRLVISRPLMDPSTDFMCDRQSGFIIPPPPVQYAPPPPRPRRTWTPASNSGSSSRRARRARKTSPTSTVGPTYAPSPPVSEMGYEPDGKQQVHRPVSPVSEDGGVSVHQTASESTAPRHQPAPGPPMPGFF</sequence>
<evidence type="ECO:0000256" key="2">
    <source>
        <dbReference type="SAM" id="Phobius"/>
    </source>
</evidence>
<keyword evidence="4" id="KW-1185">Reference proteome</keyword>
<evidence type="ECO:0000313" key="4">
    <source>
        <dbReference type="Proteomes" id="UP001239445"/>
    </source>
</evidence>
<keyword evidence="2" id="KW-1133">Transmembrane helix</keyword>
<dbReference type="EMBL" id="MU839829">
    <property type="protein sequence ID" value="KAK1758159.1"/>
    <property type="molecule type" value="Genomic_DNA"/>
</dbReference>
<accession>A0AAJ0FDZ2</accession>
<dbReference type="Proteomes" id="UP001239445">
    <property type="component" value="Unassembled WGS sequence"/>
</dbReference>
<feature type="compositionally biased region" description="Pro residues" evidence="1">
    <location>
        <begin position="350"/>
        <end position="361"/>
    </location>
</feature>
<keyword evidence="2" id="KW-0812">Transmembrane</keyword>
<organism evidence="3 4">
    <name type="scientific">Echria macrotheca</name>
    <dbReference type="NCBI Taxonomy" id="438768"/>
    <lineage>
        <taxon>Eukaryota</taxon>
        <taxon>Fungi</taxon>
        <taxon>Dikarya</taxon>
        <taxon>Ascomycota</taxon>
        <taxon>Pezizomycotina</taxon>
        <taxon>Sordariomycetes</taxon>
        <taxon>Sordariomycetidae</taxon>
        <taxon>Sordariales</taxon>
        <taxon>Schizotheciaceae</taxon>
        <taxon>Echria</taxon>
    </lineage>
</organism>
<dbReference type="GO" id="GO:0016020">
    <property type="term" value="C:membrane"/>
    <property type="evidence" value="ECO:0007669"/>
    <property type="project" value="InterPro"/>
</dbReference>
<dbReference type="InterPro" id="IPR033481">
    <property type="entry name" value="Dni1/Fig1"/>
</dbReference>
<feature type="transmembrane region" description="Helical" evidence="2">
    <location>
        <begin position="200"/>
        <end position="222"/>
    </location>
</feature>
<evidence type="ECO:0000313" key="3">
    <source>
        <dbReference type="EMBL" id="KAK1758159.1"/>
    </source>
</evidence>
<feature type="region of interest" description="Disordered" evidence="1">
    <location>
        <begin position="257"/>
        <end position="361"/>
    </location>
</feature>
<gene>
    <name evidence="3" type="ORF">QBC47DRAFT_399060</name>
</gene>
<feature type="compositionally biased region" description="Pro residues" evidence="1">
    <location>
        <begin position="257"/>
        <end position="268"/>
    </location>
</feature>
<dbReference type="AlphaFoldDB" id="A0AAJ0FDZ2"/>
<evidence type="ECO:0000256" key="1">
    <source>
        <dbReference type="SAM" id="MobiDB-lite"/>
    </source>
</evidence>
<reference evidence="3" key="1">
    <citation type="submission" date="2023-06" db="EMBL/GenBank/DDBJ databases">
        <title>Genome-scale phylogeny and comparative genomics of the fungal order Sordariales.</title>
        <authorList>
            <consortium name="Lawrence Berkeley National Laboratory"/>
            <person name="Hensen N."/>
            <person name="Bonometti L."/>
            <person name="Westerberg I."/>
            <person name="Brannstrom I.O."/>
            <person name="Guillou S."/>
            <person name="Cros-Aarteil S."/>
            <person name="Calhoun S."/>
            <person name="Haridas S."/>
            <person name="Kuo A."/>
            <person name="Mondo S."/>
            <person name="Pangilinan J."/>
            <person name="Riley R."/>
            <person name="Labutti K."/>
            <person name="Andreopoulos B."/>
            <person name="Lipzen A."/>
            <person name="Chen C."/>
            <person name="Yanf M."/>
            <person name="Daum C."/>
            <person name="Ng V."/>
            <person name="Clum A."/>
            <person name="Steindorff A."/>
            <person name="Ohm R."/>
            <person name="Martin F."/>
            <person name="Silar P."/>
            <person name="Natvig D."/>
            <person name="Lalanne C."/>
            <person name="Gautier V."/>
            <person name="Ament-Velasquez S.L."/>
            <person name="Kruys A."/>
            <person name="Hutchinson M.I."/>
            <person name="Powell A.J."/>
            <person name="Barry K."/>
            <person name="Miller A.N."/>
            <person name="Grigoriev I.V."/>
            <person name="Debuchy R."/>
            <person name="Gladieux P."/>
            <person name="Thoren M.H."/>
            <person name="Johannesson H."/>
        </authorList>
    </citation>
    <scope>NUCLEOTIDE SEQUENCE</scope>
    <source>
        <strain evidence="3">PSN4</strain>
    </source>
</reference>
<protein>
    <submittedName>
        <fullName evidence="3">Uncharacterized protein</fullName>
    </submittedName>
</protein>
<feature type="compositionally biased region" description="Polar residues" evidence="1">
    <location>
        <begin position="337"/>
        <end position="347"/>
    </location>
</feature>
<feature type="transmembrane region" description="Helical" evidence="2">
    <location>
        <begin position="149"/>
        <end position="170"/>
    </location>
</feature>
<feature type="transmembrane region" description="Helical" evidence="2">
    <location>
        <begin position="104"/>
        <end position="124"/>
    </location>
</feature>
<comment type="caution">
    <text evidence="3">The sequence shown here is derived from an EMBL/GenBank/DDBJ whole genome shotgun (WGS) entry which is preliminary data.</text>
</comment>